<organism evidence="2 3">
    <name type="scientific">Oryza sativa subsp. japonica</name>
    <name type="common">Rice</name>
    <dbReference type="NCBI Taxonomy" id="39947"/>
    <lineage>
        <taxon>Eukaryota</taxon>
        <taxon>Viridiplantae</taxon>
        <taxon>Streptophyta</taxon>
        <taxon>Embryophyta</taxon>
        <taxon>Tracheophyta</taxon>
        <taxon>Spermatophyta</taxon>
        <taxon>Magnoliopsida</taxon>
        <taxon>Liliopsida</taxon>
        <taxon>Poales</taxon>
        <taxon>Poaceae</taxon>
        <taxon>BOP clade</taxon>
        <taxon>Oryzoideae</taxon>
        <taxon>Oryzeae</taxon>
        <taxon>Oryzinae</taxon>
        <taxon>Oryza</taxon>
        <taxon>Oryza sativa</taxon>
    </lineage>
</organism>
<evidence type="ECO:0000256" key="1">
    <source>
        <dbReference type="SAM" id="MobiDB-lite"/>
    </source>
</evidence>
<evidence type="ECO:0000313" key="2">
    <source>
        <dbReference type="EMBL" id="BAS90337.1"/>
    </source>
</evidence>
<gene>
    <name evidence="2" type="ordered locus">Os04g0546050</name>
    <name evidence="2" type="ORF">OSNPB_040546050</name>
</gene>
<dbReference type="PaxDb" id="39947-A0A0N7KJG3"/>
<dbReference type="Proteomes" id="UP000059680">
    <property type="component" value="Chromosome 4"/>
</dbReference>
<keyword evidence="3" id="KW-1185">Reference proteome</keyword>
<reference evidence="3" key="1">
    <citation type="journal article" date="2005" name="Nature">
        <title>The map-based sequence of the rice genome.</title>
        <authorList>
            <consortium name="International rice genome sequencing project (IRGSP)"/>
            <person name="Matsumoto T."/>
            <person name="Wu J."/>
            <person name="Kanamori H."/>
            <person name="Katayose Y."/>
            <person name="Fujisawa M."/>
            <person name="Namiki N."/>
            <person name="Mizuno H."/>
            <person name="Yamamoto K."/>
            <person name="Antonio B.A."/>
            <person name="Baba T."/>
            <person name="Sakata K."/>
            <person name="Nagamura Y."/>
            <person name="Aoki H."/>
            <person name="Arikawa K."/>
            <person name="Arita K."/>
            <person name="Bito T."/>
            <person name="Chiden Y."/>
            <person name="Fujitsuka N."/>
            <person name="Fukunaka R."/>
            <person name="Hamada M."/>
            <person name="Harada C."/>
            <person name="Hayashi A."/>
            <person name="Hijishita S."/>
            <person name="Honda M."/>
            <person name="Hosokawa S."/>
            <person name="Ichikawa Y."/>
            <person name="Idonuma A."/>
            <person name="Iijima M."/>
            <person name="Ikeda M."/>
            <person name="Ikeno M."/>
            <person name="Ito K."/>
            <person name="Ito S."/>
            <person name="Ito T."/>
            <person name="Ito Y."/>
            <person name="Ito Y."/>
            <person name="Iwabuchi A."/>
            <person name="Kamiya K."/>
            <person name="Karasawa W."/>
            <person name="Kurita K."/>
            <person name="Katagiri S."/>
            <person name="Kikuta A."/>
            <person name="Kobayashi H."/>
            <person name="Kobayashi N."/>
            <person name="Machita K."/>
            <person name="Maehara T."/>
            <person name="Masukawa M."/>
            <person name="Mizubayashi T."/>
            <person name="Mukai Y."/>
            <person name="Nagasaki H."/>
            <person name="Nagata Y."/>
            <person name="Naito S."/>
            <person name="Nakashima M."/>
            <person name="Nakama Y."/>
            <person name="Nakamichi Y."/>
            <person name="Nakamura M."/>
            <person name="Meguro A."/>
            <person name="Negishi M."/>
            <person name="Ohta I."/>
            <person name="Ohta T."/>
            <person name="Okamoto M."/>
            <person name="Ono N."/>
            <person name="Saji S."/>
            <person name="Sakaguchi M."/>
            <person name="Sakai K."/>
            <person name="Shibata M."/>
            <person name="Shimokawa T."/>
            <person name="Song J."/>
            <person name="Takazaki Y."/>
            <person name="Terasawa K."/>
            <person name="Tsugane M."/>
            <person name="Tsuji K."/>
            <person name="Ueda S."/>
            <person name="Waki K."/>
            <person name="Yamagata H."/>
            <person name="Yamamoto M."/>
            <person name="Yamamoto S."/>
            <person name="Yamane H."/>
            <person name="Yoshiki S."/>
            <person name="Yoshihara R."/>
            <person name="Yukawa K."/>
            <person name="Zhong H."/>
            <person name="Yano M."/>
            <person name="Yuan Q."/>
            <person name="Ouyang S."/>
            <person name="Liu J."/>
            <person name="Jones K.M."/>
            <person name="Gansberger K."/>
            <person name="Moffat K."/>
            <person name="Hill J."/>
            <person name="Bera J."/>
            <person name="Fadrosh D."/>
            <person name="Jin S."/>
            <person name="Johri S."/>
            <person name="Kim M."/>
            <person name="Overton L."/>
            <person name="Reardon M."/>
            <person name="Tsitrin T."/>
            <person name="Vuong H."/>
            <person name="Weaver B."/>
            <person name="Ciecko A."/>
            <person name="Tallon L."/>
            <person name="Jackson J."/>
            <person name="Pai G."/>
            <person name="Aken S.V."/>
            <person name="Utterback T."/>
            <person name="Reidmuller S."/>
            <person name="Feldblyum T."/>
            <person name="Hsiao J."/>
            <person name="Zismann V."/>
            <person name="Iobst S."/>
            <person name="de Vazeille A.R."/>
            <person name="Buell C.R."/>
            <person name="Ying K."/>
            <person name="Li Y."/>
            <person name="Lu T."/>
            <person name="Huang Y."/>
            <person name="Zhao Q."/>
            <person name="Feng Q."/>
            <person name="Zhang L."/>
            <person name="Zhu J."/>
            <person name="Weng Q."/>
            <person name="Mu J."/>
            <person name="Lu Y."/>
            <person name="Fan D."/>
            <person name="Liu Y."/>
            <person name="Guan J."/>
            <person name="Zhang Y."/>
            <person name="Yu S."/>
            <person name="Liu X."/>
            <person name="Zhang Y."/>
            <person name="Hong G."/>
            <person name="Han B."/>
            <person name="Choisne N."/>
            <person name="Demange N."/>
            <person name="Orjeda G."/>
            <person name="Samain S."/>
            <person name="Cattolico L."/>
            <person name="Pelletier E."/>
            <person name="Couloux A."/>
            <person name="Segurens B."/>
            <person name="Wincker P."/>
            <person name="D'Hont A."/>
            <person name="Scarpelli C."/>
            <person name="Weissenbach J."/>
            <person name="Salanoubat M."/>
            <person name="Quetier F."/>
            <person name="Yu Y."/>
            <person name="Kim H.R."/>
            <person name="Rambo T."/>
            <person name="Currie J."/>
            <person name="Collura K."/>
            <person name="Luo M."/>
            <person name="Yang T."/>
            <person name="Ammiraju J.S.S."/>
            <person name="Engler F."/>
            <person name="Soderlund C."/>
            <person name="Wing R.A."/>
            <person name="Palmer L.E."/>
            <person name="de la Bastide M."/>
            <person name="Spiegel L."/>
            <person name="Nascimento L."/>
            <person name="Zutavern T."/>
            <person name="O'Shaughnessy A."/>
            <person name="Dike S."/>
            <person name="Dedhia N."/>
            <person name="Preston R."/>
            <person name="Balija V."/>
            <person name="McCombie W.R."/>
            <person name="Chow T."/>
            <person name="Chen H."/>
            <person name="Chung M."/>
            <person name="Chen C."/>
            <person name="Shaw J."/>
            <person name="Wu H."/>
            <person name="Hsiao K."/>
            <person name="Chao Y."/>
            <person name="Chu M."/>
            <person name="Cheng C."/>
            <person name="Hour A."/>
            <person name="Lee P."/>
            <person name="Lin S."/>
            <person name="Lin Y."/>
            <person name="Liou J."/>
            <person name="Liu S."/>
            <person name="Hsing Y."/>
            <person name="Raghuvanshi S."/>
            <person name="Mohanty A."/>
            <person name="Bharti A.K."/>
            <person name="Gaur A."/>
            <person name="Gupta V."/>
            <person name="Kumar D."/>
            <person name="Ravi V."/>
            <person name="Vij S."/>
            <person name="Kapur A."/>
            <person name="Khurana P."/>
            <person name="Khurana P."/>
            <person name="Khurana J.P."/>
            <person name="Tyagi A.K."/>
            <person name="Gaikwad K."/>
            <person name="Singh A."/>
            <person name="Dalal V."/>
            <person name="Srivastava S."/>
            <person name="Dixit A."/>
            <person name="Pal A.K."/>
            <person name="Ghazi I.A."/>
            <person name="Yadav M."/>
            <person name="Pandit A."/>
            <person name="Bhargava A."/>
            <person name="Sureshbabu K."/>
            <person name="Batra K."/>
            <person name="Sharma T.R."/>
            <person name="Mohapatra T."/>
            <person name="Singh N.K."/>
            <person name="Messing J."/>
            <person name="Nelson A.B."/>
            <person name="Fuks G."/>
            <person name="Kavchok S."/>
            <person name="Keizer G."/>
            <person name="Linton E."/>
            <person name="Llaca V."/>
            <person name="Song R."/>
            <person name="Tanyolac B."/>
            <person name="Young S."/>
            <person name="Ho-Il K."/>
            <person name="Hahn J.H."/>
            <person name="Sangsakoo G."/>
            <person name="Vanavichit A."/>
            <person name="de Mattos Luiz.A.T."/>
            <person name="Zimmer P.D."/>
            <person name="Malone G."/>
            <person name="Dellagostin O."/>
            <person name="de Oliveira A.C."/>
            <person name="Bevan M."/>
            <person name="Bancroft I."/>
            <person name="Minx P."/>
            <person name="Cordum H."/>
            <person name="Wilson R."/>
            <person name="Cheng Z."/>
            <person name="Jin W."/>
            <person name="Jiang J."/>
            <person name="Leong S.A."/>
            <person name="Iwama H."/>
            <person name="Gojobori T."/>
            <person name="Itoh T."/>
            <person name="Niimura Y."/>
            <person name="Fujii Y."/>
            <person name="Habara T."/>
            <person name="Sakai H."/>
            <person name="Sato Y."/>
            <person name="Wilson G."/>
            <person name="Kumar K."/>
            <person name="McCouch S."/>
            <person name="Juretic N."/>
            <person name="Hoen D."/>
            <person name="Wright S."/>
            <person name="Bruskiewich R."/>
            <person name="Bureau T."/>
            <person name="Miyao A."/>
            <person name="Hirochika H."/>
            <person name="Nishikawa T."/>
            <person name="Kadowaki K."/>
            <person name="Sugiura M."/>
            <person name="Burr B."/>
            <person name="Sasaki T."/>
        </authorList>
    </citation>
    <scope>NUCLEOTIDE SEQUENCE [LARGE SCALE GENOMIC DNA]</scope>
    <source>
        <strain evidence="3">cv. Nipponbare</strain>
    </source>
</reference>
<dbReference type="EMBL" id="AP014960">
    <property type="protein sequence ID" value="BAS90337.1"/>
    <property type="molecule type" value="Genomic_DNA"/>
</dbReference>
<accession>A0A0N7KJG3</accession>
<reference evidence="2 3" key="2">
    <citation type="journal article" date="2013" name="Plant Cell Physiol.">
        <title>Rice Annotation Project Database (RAP-DB): an integrative and interactive database for rice genomics.</title>
        <authorList>
            <person name="Sakai H."/>
            <person name="Lee S.S."/>
            <person name="Tanaka T."/>
            <person name="Numa H."/>
            <person name="Kim J."/>
            <person name="Kawahara Y."/>
            <person name="Wakimoto H."/>
            <person name="Yang C.C."/>
            <person name="Iwamoto M."/>
            <person name="Abe T."/>
            <person name="Yamada Y."/>
            <person name="Muto A."/>
            <person name="Inokuchi H."/>
            <person name="Ikemura T."/>
            <person name="Matsumoto T."/>
            <person name="Sasaki T."/>
            <person name="Itoh T."/>
        </authorList>
    </citation>
    <scope>NUCLEOTIDE SEQUENCE [LARGE SCALE GENOMIC DNA]</scope>
    <source>
        <strain evidence="3">cv. Nipponbare</strain>
    </source>
</reference>
<feature type="compositionally biased region" description="Polar residues" evidence="1">
    <location>
        <begin position="34"/>
        <end position="55"/>
    </location>
</feature>
<reference evidence="2 3" key="3">
    <citation type="journal article" date="2013" name="Rice">
        <title>Improvement of the Oryza sativa Nipponbare reference genome using next generation sequence and optical map data.</title>
        <authorList>
            <person name="Kawahara Y."/>
            <person name="de la Bastide M."/>
            <person name="Hamilton J.P."/>
            <person name="Kanamori H."/>
            <person name="McCombie W.R."/>
            <person name="Ouyang S."/>
            <person name="Schwartz D.C."/>
            <person name="Tanaka T."/>
            <person name="Wu J."/>
            <person name="Zhou S."/>
            <person name="Childs K.L."/>
            <person name="Davidson R.M."/>
            <person name="Lin H."/>
            <person name="Quesada-Ocampo L."/>
            <person name="Vaillancourt B."/>
            <person name="Sakai H."/>
            <person name="Lee S.S."/>
            <person name="Kim J."/>
            <person name="Numa H."/>
            <person name="Itoh T."/>
            <person name="Buell C.R."/>
            <person name="Matsumoto T."/>
        </authorList>
    </citation>
    <scope>NUCLEOTIDE SEQUENCE [LARGE SCALE GENOMIC DNA]</scope>
    <source>
        <strain evidence="3">cv. Nipponbare</strain>
    </source>
</reference>
<sequence length="176" mass="19030">MGFYQKKAESPNQTTLKSAPLSRDLPALGPQTAVRASSFASSNVTHLPTQPEVNSWDRTMLGPYVMKETHQCVGAESPNQTTLKSAPLSRDLPALGPQTAVRASSFASSNVTHLLTQPEVNSWDRTMLGPNVMEETHQCVGVGLPVVAGKKEFEANPNQGAGSNALYCPRDRWLQL</sequence>
<name>A0A0N7KJG3_ORYSJ</name>
<protein>
    <submittedName>
        <fullName evidence="2">Os04g0546050 protein</fullName>
    </submittedName>
</protein>
<evidence type="ECO:0000313" key="3">
    <source>
        <dbReference type="Proteomes" id="UP000059680"/>
    </source>
</evidence>
<dbReference type="AlphaFoldDB" id="A0A0N7KJG3"/>
<proteinExistence type="predicted"/>
<feature type="region of interest" description="Disordered" evidence="1">
    <location>
        <begin position="1"/>
        <end position="55"/>
    </location>
</feature>
<dbReference type="InParanoid" id="A0A0N7KJG3"/>